<dbReference type="PROSITE" id="PS00061">
    <property type="entry name" value="ADH_SHORT"/>
    <property type="match status" value="1"/>
</dbReference>
<dbReference type="Gene3D" id="3.40.50.720">
    <property type="entry name" value="NAD(P)-binding Rossmann-like Domain"/>
    <property type="match status" value="1"/>
</dbReference>
<evidence type="ECO:0000256" key="1">
    <source>
        <dbReference type="ARBA" id="ARBA00006484"/>
    </source>
</evidence>
<dbReference type="RefSeq" id="NP_001028498.2">
    <property type="nucleotide sequence ID" value="NM_001033326.3"/>
</dbReference>
<dbReference type="Pfam" id="PF00106">
    <property type="entry name" value="adh_short"/>
    <property type="match status" value="1"/>
</dbReference>
<keyword evidence="3" id="KW-0812">Transmembrane</keyword>
<dbReference type="PANTHER" id="PTHR24320:SF264">
    <property type="entry name" value="DEHYDROGENASE_REDUCTASE SDR FAMILY MEMBER ON CHROMOSOME X"/>
    <property type="match status" value="1"/>
</dbReference>
<dbReference type="GeneID" id="236082"/>
<dbReference type="Proteomes" id="UP000000589">
    <property type="component" value="Chromosome 4"/>
</dbReference>
<dbReference type="Ensembl" id="ENSMUST00000381847.1">
    <property type="protein sequence ID" value="ENSMUSP00000160235.1"/>
    <property type="gene ID" value="ENSMUSG00000144291.1"/>
</dbReference>
<reference evidence="4" key="3">
    <citation type="submission" date="2025-08" db="UniProtKB">
        <authorList>
            <consortium name="Ensembl"/>
        </authorList>
    </citation>
    <scope>IDENTIFICATION</scope>
    <source>
        <strain evidence="4">C57BL/6J</strain>
    </source>
</reference>
<reference evidence="4 5" key="2">
    <citation type="journal article" date="2011" name="PLoS Biol.">
        <title>Modernizing reference genome assemblies.</title>
        <authorList>
            <person name="Church D.M."/>
            <person name="Schneider V.A."/>
            <person name="Graves T."/>
            <person name="Auger K."/>
            <person name="Cunningham F."/>
            <person name="Bouk N."/>
            <person name="Chen H.C."/>
            <person name="Agarwala R."/>
            <person name="McLaren W.M."/>
            <person name="Ritchie G.R."/>
            <person name="Albracht D."/>
            <person name="Kremitzki M."/>
            <person name="Rock S."/>
            <person name="Kotkiewicz H."/>
            <person name="Kremitzki C."/>
            <person name="Wollam A."/>
            <person name="Trani L."/>
            <person name="Fulton L."/>
            <person name="Fulton R."/>
            <person name="Matthews L."/>
            <person name="Whitehead S."/>
            <person name="Chow W."/>
            <person name="Torrance J."/>
            <person name="Dunn M."/>
            <person name="Harden G."/>
            <person name="Threadgold G."/>
            <person name="Wood J."/>
            <person name="Collins J."/>
            <person name="Heath P."/>
            <person name="Griffiths G."/>
            <person name="Pelan S."/>
            <person name="Grafham D."/>
            <person name="Eichler E.E."/>
            <person name="Weinstock G."/>
            <person name="Mardis E.R."/>
            <person name="Wilson R.K."/>
            <person name="Howe K."/>
            <person name="Flicek P."/>
            <person name="Hubbard T."/>
        </authorList>
    </citation>
    <scope>NUCLEOTIDE SEQUENCE [LARGE SCALE GENOMIC DNA]</scope>
    <source>
        <strain evidence="4 5">C57BL/6J</strain>
    </source>
</reference>
<dbReference type="PANTHER" id="PTHR24320">
    <property type="entry name" value="RETINOL DEHYDROGENASE"/>
    <property type="match status" value="1"/>
</dbReference>
<dbReference type="InterPro" id="IPR020904">
    <property type="entry name" value="Sc_DH/Rdtase_CS"/>
</dbReference>
<dbReference type="InterPro" id="IPR036291">
    <property type="entry name" value="NAD(P)-bd_dom_sf"/>
</dbReference>
<organism evidence="4 5">
    <name type="scientific">Mus musculus</name>
    <name type="common">Mouse</name>
    <dbReference type="NCBI Taxonomy" id="10090"/>
    <lineage>
        <taxon>Eukaryota</taxon>
        <taxon>Metazoa</taxon>
        <taxon>Chordata</taxon>
        <taxon>Craniata</taxon>
        <taxon>Vertebrata</taxon>
        <taxon>Euteleostomi</taxon>
        <taxon>Mammalia</taxon>
        <taxon>Eutheria</taxon>
        <taxon>Euarchontoglires</taxon>
        <taxon>Glires</taxon>
        <taxon>Rodentia</taxon>
        <taxon>Myomorpha</taxon>
        <taxon>Muroidea</taxon>
        <taxon>Muridae</taxon>
        <taxon>Murinae</taxon>
        <taxon>Mus</taxon>
        <taxon>Mus</taxon>
    </lineage>
</organism>
<name>A0ABJ3HKQ2_MOUSE</name>
<keyword evidence="2" id="KW-0560">Oxidoreductase</keyword>
<dbReference type="InterPro" id="IPR002347">
    <property type="entry name" value="SDR_fam"/>
</dbReference>
<dbReference type="SUPFAM" id="SSF51735">
    <property type="entry name" value="NAD(P)-binding Rossmann-fold domains"/>
    <property type="match status" value="1"/>
</dbReference>
<feature type="transmembrane region" description="Helical" evidence="3">
    <location>
        <begin position="6"/>
        <end position="26"/>
    </location>
</feature>
<reference evidence="4" key="4">
    <citation type="submission" date="2025-09" db="UniProtKB">
        <authorList>
            <consortium name="Ensembl"/>
        </authorList>
    </citation>
    <scope>IDENTIFICATION</scope>
    <source>
        <strain evidence="4">C57BL/6J</strain>
    </source>
</reference>
<dbReference type="CDD" id="cd05327">
    <property type="entry name" value="retinol-DH_like_SDR_c_like"/>
    <property type="match status" value="1"/>
</dbReference>
<evidence type="ECO:0000313" key="5">
    <source>
        <dbReference type="Proteomes" id="UP000000589"/>
    </source>
</evidence>
<evidence type="ECO:0000256" key="3">
    <source>
        <dbReference type="SAM" id="Phobius"/>
    </source>
</evidence>
<evidence type="ECO:0000256" key="2">
    <source>
        <dbReference type="ARBA" id="ARBA00023002"/>
    </source>
</evidence>
<comment type="similarity">
    <text evidence="1">Belongs to the short-chain dehydrogenases/reductases (SDR) family.</text>
</comment>
<protein>
    <submittedName>
        <fullName evidence="4">Polyprenol dehydrogenase</fullName>
    </submittedName>
</protein>
<evidence type="ECO:0000313" key="4">
    <source>
        <dbReference type="Ensembl" id="ENSMUSP00000160235.1"/>
    </source>
</evidence>
<sequence>MSTLRALRAVLCVYAVGIAVALAQLLRRLRGDFRPPVLPPQPGRVAIVTGATAGIGRSTARQLARLGMCVVVAGNDEHCGQEVVSSIRAEMGSDRAHFLPLDLASLASVRGFARDFRALGLPLHLLVNNAGVMLEPRAETEDGFERHLGVNFLGHFLLTLLLLPALRASGAEGRGSRVVTVGSATHYVGTVDMADLHGRHAYSPYAAYAQSKLALALFALQLQRILDARGDPVTSNMADPGVVDTELYRHAGWVLRTVKRFLGWLVFKSPEEGAWTLVYAAAAPELEGVGGRYLRDEAEAEPLGTARDQELQRRLWAEGLRLTGAGGGDSDGVAW</sequence>
<dbReference type="PRINTS" id="PR00081">
    <property type="entry name" value="GDHRDH"/>
</dbReference>
<dbReference type="GeneTree" id="ENSGT00940000164022"/>
<proteinExistence type="inferred from homology"/>
<keyword evidence="5" id="KW-1185">Reference proteome</keyword>
<reference evidence="4 5" key="1">
    <citation type="journal article" date="2009" name="PLoS Biol.">
        <title>Lineage-specific biology revealed by a finished genome assembly of the mouse.</title>
        <authorList>
            <consortium name="Mouse Genome Sequencing Consortium"/>
            <person name="Church D.M."/>
            <person name="Goodstadt L."/>
            <person name="Hillier L.W."/>
            <person name="Zody M.C."/>
            <person name="Goldstein S."/>
            <person name="She X."/>
            <person name="Bult C.J."/>
            <person name="Agarwala R."/>
            <person name="Cherry J.L."/>
            <person name="DiCuccio M."/>
            <person name="Hlavina W."/>
            <person name="Kapustin Y."/>
            <person name="Meric P."/>
            <person name="Maglott D."/>
            <person name="Birtle Z."/>
            <person name="Marques A.C."/>
            <person name="Graves T."/>
            <person name="Zhou S."/>
            <person name="Teague B."/>
            <person name="Potamousis K."/>
            <person name="Churas C."/>
            <person name="Place M."/>
            <person name="Herschleb J."/>
            <person name="Runnheim R."/>
            <person name="Forrest D."/>
            <person name="Amos-Landgraf J."/>
            <person name="Schwartz D.C."/>
            <person name="Cheng Z."/>
            <person name="Lindblad-Toh K."/>
            <person name="Eichler E.E."/>
            <person name="Ponting C.P."/>
        </authorList>
    </citation>
    <scope>NUCLEOTIDE SEQUENCE [LARGE SCALE GENOMIC DNA]</scope>
    <source>
        <strain evidence="4 5">C57BL/6J</strain>
    </source>
</reference>
<accession>A0ABJ3HKQ2</accession>
<gene>
    <name evidence="4" type="primary">Dhrsx</name>
</gene>
<keyword evidence="3" id="KW-1133">Transmembrane helix</keyword>
<keyword evidence="3" id="KW-0472">Membrane</keyword>